<evidence type="ECO:0000313" key="2">
    <source>
        <dbReference type="EMBL" id="QHT91269.1"/>
    </source>
</evidence>
<protein>
    <submittedName>
        <fullName evidence="2">Uncharacterized protein</fullName>
    </submittedName>
</protein>
<keyword evidence="1" id="KW-0812">Transmembrane</keyword>
<evidence type="ECO:0000256" key="1">
    <source>
        <dbReference type="SAM" id="Phobius"/>
    </source>
</evidence>
<reference evidence="2" key="1">
    <citation type="journal article" date="2020" name="Nature">
        <title>Giant virus diversity and host interactions through global metagenomics.</title>
        <authorList>
            <person name="Schulz F."/>
            <person name="Roux S."/>
            <person name="Paez-Espino D."/>
            <person name="Jungbluth S."/>
            <person name="Walsh D.A."/>
            <person name="Denef V.J."/>
            <person name="McMahon K.D."/>
            <person name="Konstantinidis K.T."/>
            <person name="Eloe-Fadrosh E.A."/>
            <person name="Kyrpides N.C."/>
            <person name="Woyke T."/>
        </authorList>
    </citation>
    <scope>NUCLEOTIDE SEQUENCE</scope>
    <source>
        <strain evidence="2">GVMAG-M-3300023184-77</strain>
    </source>
</reference>
<accession>A0A6C0IES7</accession>
<name>A0A6C0IES7_9ZZZZ</name>
<proteinExistence type="predicted"/>
<keyword evidence="1" id="KW-0472">Membrane</keyword>
<dbReference type="AlphaFoldDB" id="A0A6C0IES7"/>
<keyword evidence="1" id="KW-1133">Transmembrane helix</keyword>
<dbReference type="EMBL" id="MN740165">
    <property type="protein sequence ID" value="QHT91269.1"/>
    <property type="molecule type" value="Genomic_DNA"/>
</dbReference>
<organism evidence="2">
    <name type="scientific">viral metagenome</name>
    <dbReference type="NCBI Taxonomy" id="1070528"/>
    <lineage>
        <taxon>unclassified sequences</taxon>
        <taxon>metagenomes</taxon>
        <taxon>organismal metagenomes</taxon>
    </lineage>
</organism>
<sequence length="186" mass="20069">MRVSNVKQLIFVLLLGVVIGYIISKSMRTEGFQATSSADHSATTEATCNNCGYTMPSCPPMPDMTKYVLKSSVPPCAQCPDMSSYMLKTECPSAPDLSQYVLKSSIPKPDPIIIDTSCNKDNGPCPPCPRPRCPEVKCPPPVSCPACPPCPRAKCPEKVVKCKAEDSESNNVRPYLTPLSSMFGST</sequence>
<feature type="transmembrane region" description="Helical" evidence="1">
    <location>
        <begin position="6"/>
        <end position="23"/>
    </location>
</feature>